<keyword evidence="1" id="KW-1133">Transmembrane helix</keyword>
<keyword evidence="4" id="KW-1185">Reference proteome</keyword>
<dbReference type="OrthoDB" id="5190396at2"/>
<evidence type="ECO:0000313" key="3">
    <source>
        <dbReference type="EMBL" id="TWT28907.1"/>
    </source>
</evidence>
<name>A0A5C5USZ9_9CORY</name>
<proteinExistence type="predicted"/>
<dbReference type="RefSeq" id="WP_146323362.1">
    <property type="nucleotide sequence ID" value="NZ_BAABLR010000075.1"/>
</dbReference>
<feature type="transmembrane region" description="Helical" evidence="1">
    <location>
        <begin position="35"/>
        <end position="51"/>
    </location>
</feature>
<evidence type="ECO:0000259" key="2">
    <source>
        <dbReference type="Pfam" id="PF10756"/>
    </source>
</evidence>
<keyword evidence="1" id="KW-0472">Membrane</keyword>
<accession>A0A5C5USZ9</accession>
<comment type="caution">
    <text evidence="3">The sequence shown here is derived from an EMBL/GenBank/DDBJ whole genome shotgun (WGS) entry which is preliminary data.</text>
</comment>
<dbReference type="EMBL" id="VOHM01000002">
    <property type="protein sequence ID" value="TWT28907.1"/>
    <property type="molecule type" value="Genomic_DNA"/>
</dbReference>
<dbReference type="Proteomes" id="UP000320791">
    <property type="component" value="Unassembled WGS sequence"/>
</dbReference>
<organism evidence="3 4">
    <name type="scientific">Corynebacterium canis</name>
    <dbReference type="NCBI Taxonomy" id="679663"/>
    <lineage>
        <taxon>Bacteria</taxon>
        <taxon>Bacillati</taxon>
        <taxon>Actinomycetota</taxon>
        <taxon>Actinomycetes</taxon>
        <taxon>Mycobacteriales</taxon>
        <taxon>Corynebacteriaceae</taxon>
        <taxon>Corynebacterium</taxon>
    </lineage>
</organism>
<dbReference type="AlphaFoldDB" id="A0A5C5USZ9"/>
<protein>
    <submittedName>
        <fullName evidence="3">PH domain-containing protein</fullName>
    </submittedName>
</protein>
<keyword evidence="1" id="KW-0812">Transmembrane</keyword>
<evidence type="ECO:0000256" key="1">
    <source>
        <dbReference type="SAM" id="Phobius"/>
    </source>
</evidence>
<sequence>MSSNPQTFRPERTHLLAAGVLFLICLLVLGAKPLYLFWLPLLPLVFVVWVLRSSTTVDERGIHVRYAFAKGRSVSWEEFAGIGFEKARSYARTTDGEKVALPAVTFNSLPRLAEASSGRIPDALTAGRNAADDKVVVIHRDGRQVLKPREEAPAEPTDQPTD</sequence>
<feature type="transmembrane region" description="Helical" evidence="1">
    <location>
        <begin position="12"/>
        <end position="29"/>
    </location>
</feature>
<dbReference type="Pfam" id="PF10756">
    <property type="entry name" value="bPH_6"/>
    <property type="match status" value="1"/>
</dbReference>
<feature type="domain" description="Low molecular weight protein antigen 6 PH" evidence="2">
    <location>
        <begin position="52"/>
        <end position="123"/>
    </location>
</feature>
<gene>
    <name evidence="3" type="ORF">FRX94_01590</name>
</gene>
<dbReference type="InterPro" id="IPR019692">
    <property type="entry name" value="CFP-6_PH"/>
</dbReference>
<reference evidence="3 4" key="1">
    <citation type="submission" date="2019-08" db="EMBL/GenBank/DDBJ databases">
        <authorList>
            <person name="Lei W."/>
        </authorList>
    </citation>
    <scope>NUCLEOTIDE SEQUENCE [LARGE SCALE GENOMIC DNA]</scope>
    <source>
        <strain evidence="3 4">CCUG 58627</strain>
    </source>
</reference>
<evidence type="ECO:0000313" key="4">
    <source>
        <dbReference type="Proteomes" id="UP000320791"/>
    </source>
</evidence>